<gene>
    <name evidence="2" type="ORF">DEACI_0736</name>
    <name evidence="3" type="ORF">DEACI_2136</name>
</gene>
<keyword evidence="1" id="KW-0812">Transmembrane</keyword>
<dbReference type="EMBL" id="CDGJ01000061">
    <property type="protein sequence ID" value="CEJ07670.1"/>
    <property type="molecule type" value="Genomic_DNA"/>
</dbReference>
<keyword evidence="1" id="KW-0472">Membrane</keyword>
<evidence type="ECO:0000313" key="2">
    <source>
        <dbReference type="EMBL" id="CAA7600086.1"/>
    </source>
</evidence>
<reference evidence="3" key="1">
    <citation type="submission" date="2014-11" db="EMBL/GenBank/DDBJ databases">
        <authorList>
            <person name="Hornung B.V."/>
        </authorList>
    </citation>
    <scope>NUCLEOTIDE SEQUENCE</scope>
    <source>
        <strain evidence="3">INE</strain>
    </source>
</reference>
<sequence>MGLAAIMWQEYVYFKRKFGSITLGSMISPVLYLIAFGWGLGGAKHTHVPAKERKAGSEGMPKTLPR</sequence>
<evidence type="ECO:0000313" key="3">
    <source>
        <dbReference type="EMBL" id="CEJ07670.1"/>
    </source>
</evidence>
<dbReference type="AlphaFoldDB" id="A0A8S0XAL9"/>
<name>A0A8S0XAL9_9FIRM</name>
<feature type="transmembrane region" description="Helical" evidence="1">
    <location>
        <begin position="21"/>
        <end position="40"/>
    </location>
</feature>
<keyword evidence="1" id="KW-1133">Transmembrane helix</keyword>
<protein>
    <submittedName>
        <fullName evidence="2">Uncharacterized protein</fullName>
    </submittedName>
</protein>
<dbReference type="Proteomes" id="UP001071230">
    <property type="component" value="Unassembled WGS sequence"/>
</dbReference>
<keyword evidence="4" id="KW-1185">Reference proteome</keyword>
<reference evidence="2" key="2">
    <citation type="submission" date="2020-01" db="EMBL/GenBank/DDBJ databases">
        <authorList>
            <person name="Hornung B."/>
        </authorList>
    </citation>
    <scope>NUCLEOTIDE SEQUENCE</scope>
    <source>
        <strain evidence="2">PacBioINE</strain>
    </source>
</reference>
<accession>A0A8S0XAL9</accession>
<proteinExistence type="predicted"/>
<dbReference type="Proteomes" id="UP000836597">
    <property type="component" value="Chromosome"/>
</dbReference>
<dbReference type="RefSeq" id="WP_240983810.1">
    <property type="nucleotide sequence ID" value="NZ_CDGJ01000061.1"/>
</dbReference>
<evidence type="ECO:0000256" key="1">
    <source>
        <dbReference type="SAM" id="Phobius"/>
    </source>
</evidence>
<dbReference type="EMBL" id="LR746496">
    <property type="protein sequence ID" value="CAA7600086.1"/>
    <property type="molecule type" value="Genomic_DNA"/>
</dbReference>
<dbReference type="KEGG" id="aacx:DEACI_0736"/>
<evidence type="ECO:0000313" key="4">
    <source>
        <dbReference type="Proteomes" id="UP001071230"/>
    </source>
</evidence>
<organism evidence="2">
    <name type="scientific">Acididesulfobacillus acetoxydans</name>
    <dbReference type="NCBI Taxonomy" id="1561005"/>
    <lineage>
        <taxon>Bacteria</taxon>
        <taxon>Bacillati</taxon>
        <taxon>Bacillota</taxon>
        <taxon>Clostridia</taxon>
        <taxon>Eubacteriales</taxon>
        <taxon>Peptococcaceae</taxon>
        <taxon>Acididesulfobacillus</taxon>
    </lineage>
</organism>